<keyword evidence="1" id="KW-1133">Transmembrane helix</keyword>
<feature type="transmembrane region" description="Helical" evidence="1">
    <location>
        <begin position="206"/>
        <end position="230"/>
    </location>
</feature>
<evidence type="ECO:0000256" key="1">
    <source>
        <dbReference type="SAM" id="Phobius"/>
    </source>
</evidence>
<dbReference type="EMBL" id="JBBEGN010000013">
    <property type="protein sequence ID" value="MEJ2870528.1"/>
    <property type="molecule type" value="Genomic_DNA"/>
</dbReference>
<proteinExistence type="predicted"/>
<organism evidence="2 3">
    <name type="scientific">Actinomycetospora aurantiaca</name>
    <dbReference type="NCBI Taxonomy" id="3129233"/>
    <lineage>
        <taxon>Bacteria</taxon>
        <taxon>Bacillati</taxon>
        <taxon>Actinomycetota</taxon>
        <taxon>Actinomycetes</taxon>
        <taxon>Pseudonocardiales</taxon>
        <taxon>Pseudonocardiaceae</taxon>
        <taxon>Actinomycetospora</taxon>
    </lineage>
</organism>
<keyword evidence="3" id="KW-1185">Reference proteome</keyword>
<protein>
    <submittedName>
        <fullName evidence="2">DUF3159 domain-containing protein</fullName>
    </submittedName>
</protein>
<gene>
    <name evidence="2" type="ORF">WCD74_22360</name>
</gene>
<name>A0ABU8MT93_9PSEU</name>
<sequence>MFTEQPRRQAEGLEEVTAPIPVAGSEATVVQHVVAAQPPKSPGRVMLDAAGGWRGMIYTNIPAIVFSIANAYFPLLTTTVIALAAAVVLAIYRMAVRKEKLMTASGGVIGVGIACGITVWTGSPRDFFLVGIWAALVATVVLVASLVVRRPLTGLAWSWFHGRQFAWREDGPTLRAHDIATLFAAVVFAGRFAVNQTLYLADATGWLAVAKVVTGMPLTALMALVAFSAFRRSTTRLVKGSRVRRRPAVCAET</sequence>
<keyword evidence="1" id="KW-0472">Membrane</keyword>
<reference evidence="2 3" key="1">
    <citation type="submission" date="2024-03" db="EMBL/GenBank/DDBJ databases">
        <title>Actinomycetospora sp. OC33-EN08, a novel actinomycete isolated from wild orchid (Aerides multiflora).</title>
        <authorList>
            <person name="Suriyachadkun C."/>
        </authorList>
    </citation>
    <scope>NUCLEOTIDE SEQUENCE [LARGE SCALE GENOMIC DNA]</scope>
    <source>
        <strain evidence="2 3">OC33-EN08</strain>
    </source>
</reference>
<evidence type="ECO:0000313" key="2">
    <source>
        <dbReference type="EMBL" id="MEJ2870528.1"/>
    </source>
</evidence>
<accession>A0ABU8MT93</accession>
<dbReference type="Proteomes" id="UP001385809">
    <property type="component" value="Unassembled WGS sequence"/>
</dbReference>
<feature type="transmembrane region" description="Helical" evidence="1">
    <location>
        <begin position="127"/>
        <end position="148"/>
    </location>
</feature>
<dbReference type="InterPro" id="IPR016566">
    <property type="entry name" value="UCP010219"/>
</dbReference>
<feature type="transmembrane region" description="Helical" evidence="1">
    <location>
        <begin position="71"/>
        <end position="92"/>
    </location>
</feature>
<dbReference type="Pfam" id="PF11361">
    <property type="entry name" value="DUF3159"/>
    <property type="match status" value="1"/>
</dbReference>
<comment type="caution">
    <text evidence="2">The sequence shown here is derived from an EMBL/GenBank/DDBJ whole genome shotgun (WGS) entry which is preliminary data.</text>
</comment>
<keyword evidence="1" id="KW-0812">Transmembrane</keyword>
<dbReference type="RefSeq" id="WP_337697098.1">
    <property type="nucleotide sequence ID" value="NZ_JBBEGN010000013.1"/>
</dbReference>
<evidence type="ECO:0000313" key="3">
    <source>
        <dbReference type="Proteomes" id="UP001385809"/>
    </source>
</evidence>
<feature type="transmembrane region" description="Helical" evidence="1">
    <location>
        <begin position="101"/>
        <end position="121"/>
    </location>
</feature>